<keyword evidence="2" id="KW-1185">Reference proteome</keyword>
<protein>
    <submittedName>
        <fullName evidence="1">Uncharacterized protein</fullName>
    </submittedName>
</protein>
<accession>A0A7W8QL94</accession>
<dbReference type="Proteomes" id="UP000572635">
    <property type="component" value="Unassembled WGS sequence"/>
</dbReference>
<proteinExistence type="predicted"/>
<organism evidence="1 2">
    <name type="scientific">Nocardiopsis composta</name>
    <dbReference type="NCBI Taxonomy" id="157465"/>
    <lineage>
        <taxon>Bacteria</taxon>
        <taxon>Bacillati</taxon>
        <taxon>Actinomycetota</taxon>
        <taxon>Actinomycetes</taxon>
        <taxon>Streptosporangiales</taxon>
        <taxon>Nocardiopsidaceae</taxon>
        <taxon>Nocardiopsis</taxon>
    </lineage>
</organism>
<dbReference type="EMBL" id="JACHDB010000001">
    <property type="protein sequence ID" value="MBB5432365.1"/>
    <property type="molecule type" value="Genomic_DNA"/>
</dbReference>
<comment type="caution">
    <text evidence="1">The sequence shown here is derived from an EMBL/GenBank/DDBJ whole genome shotgun (WGS) entry which is preliminary data.</text>
</comment>
<reference evidence="1 2" key="1">
    <citation type="submission" date="2020-08" db="EMBL/GenBank/DDBJ databases">
        <title>Sequencing the genomes of 1000 actinobacteria strains.</title>
        <authorList>
            <person name="Klenk H.-P."/>
        </authorList>
    </citation>
    <scope>NUCLEOTIDE SEQUENCE [LARGE SCALE GENOMIC DNA]</scope>
    <source>
        <strain evidence="1 2">DSM 44551</strain>
    </source>
</reference>
<evidence type="ECO:0000313" key="1">
    <source>
        <dbReference type="EMBL" id="MBB5432365.1"/>
    </source>
</evidence>
<dbReference type="RefSeq" id="WP_184391941.1">
    <property type="nucleotide sequence ID" value="NZ_BAAAJD010000042.1"/>
</dbReference>
<evidence type="ECO:0000313" key="2">
    <source>
        <dbReference type="Proteomes" id="UP000572635"/>
    </source>
</evidence>
<sequence length="333" mass="35213">MEAPPSSSGPAPEIDFGGIVTVEMGDPASALTVTSPDDPCGEPEEQVEIEAVVPSLEVERAWFAPDWSHLALPTEEGIAVLKLNRRNKAYEKVYTLSPSGGYSDAAATFTDPRFSPDGGKLWFEKRTEDKIRLVSVEHGSYQEGGEIDESGPEFDVPEMPGDPGNETLWAFTPEGEPQFGELAQADGAADDGLSSEHRTTEDGQVAYASVKAADGENLNEYVLLDGMPAAEDELWMRGVGSLAAPKTSTPYGAIAKASIKGDGSISLSEVVPLGGDGKMPNVAVADADGKQVLFQTSSGVYTTGLGGEEEPEKVAEEPCLEPELGPYKTLAWS</sequence>
<name>A0A7W8QL94_9ACTN</name>
<gene>
    <name evidence="1" type="ORF">HDA36_002449</name>
</gene>
<dbReference type="AlphaFoldDB" id="A0A7W8QL94"/>